<evidence type="ECO:0000313" key="2">
    <source>
        <dbReference type="Proteomes" id="UP000192911"/>
    </source>
</evidence>
<evidence type="ECO:0008006" key="3">
    <source>
        <dbReference type="Google" id="ProtNLM"/>
    </source>
</evidence>
<protein>
    <recommendedName>
        <fullName evidence="3">DUF3318 domain-containing protein</fullName>
    </recommendedName>
</protein>
<proteinExistence type="predicted"/>
<sequence length="135" mass="14355">MRAVRKELLILRAEVERAEFAQARHELRHSLASFGWLKLLVPGFATPRSRGGKGLNASITDWVANHPLASSLASLVLAKPLRATLSAGAKPLVKWGSLGAAAWTGYRLVAQVLRHRKSGDASATDAGTGESPAAH</sequence>
<dbReference type="EMBL" id="FXAH01000001">
    <property type="protein sequence ID" value="SME95507.1"/>
    <property type="molecule type" value="Genomic_DNA"/>
</dbReference>
<gene>
    <name evidence="1" type="ORF">SAMN06295900_101308</name>
</gene>
<dbReference type="AlphaFoldDB" id="A0A1X7CF01"/>
<evidence type="ECO:0000313" key="1">
    <source>
        <dbReference type="EMBL" id="SME95507.1"/>
    </source>
</evidence>
<dbReference type="Proteomes" id="UP000192911">
    <property type="component" value="Unassembled WGS sequence"/>
</dbReference>
<reference evidence="2" key="1">
    <citation type="submission" date="2017-04" db="EMBL/GenBank/DDBJ databases">
        <authorList>
            <person name="Varghese N."/>
            <person name="Submissions S."/>
        </authorList>
    </citation>
    <scope>NUCLEOTIDE SEQUENCE [LARGE SCALE GENOMIC DNA]</scope>
    <source>
        <strain evidence="2">Ballard 720</strain>
    </source>
</reference>
<keyword evidence="2" id="KW-1185">Reference proteome</keyword>
<organism evidence="1 2">
    <name type="scientific">Trinickia caryophylli</name>
    <name type="common">Paraburkholderia caryophylli</name>
    <dbReference type="NCBI Taxonomy" id="28094"/>
    <lineage>
        <taxon>Bacteria</taxon>
        <taxon>Pseudomonadati</taxon>
        <taxon>Pseudomonadota</taxon>
        <taxon>Betaproteobacteria</taxon>
        <taxon>Burkholderiales</taxon>
        <taxon>Burkholderiaceae</taxon>
        <taxon>Trinickia</taxon>
    </lineage>
</organism>
<name>A0A1X7CF01_TRICW</name>
<dbReference type="STRING" id="28094.SAMN06295900_101308"/>
<accession>A0A1X7CF01</accession>